<keyword evidence="1" id="KW-0677">Repeat</keyword>
<dbReference type="EMBL" id="CAADRA010005606">
    <property type="protein sequence ID" value="VFT91692.1"/>
    <property type="molecule type" value="Genomic_DNA"/>
</dbReference>
<dbReference type="Proteomes" id="UP000332933">
    <property type="component" value="Unassembled WGS sequence"/>
</dbReference>
<dbReference type="InterPro" id="IPR051210">
    <property type="entry name" value="Ub_ligase/GEF_domain"/>
</dbReference>
<name>A0A485L3J9_9STRA</name>
<dbReference type="Pfam" id="PF00415">
    <property type="entry name" value="RCC1"/>
    <property type="match status" value="2"/>
</dbReference>
<dbReference type="OrthoDB" id="5981550at2759"/>
<evidence type="ECO:0000256" key="2">
    <source>
        <dbReference type="PROSITE-ProRule" id="PRU00235"/>
    </source>
</evidence>
<dbReference type="EMBL" id="VJMH01005585">
    <property type="protein sequence ID" value="KAF0694239.1"/>
    <property type="molecule type" value="Genomic_DNA"/>
</dbReference>
<feature type="region of interest" description="Disordered" evidence="3">
    <location>
        <begin position="455"/>
        <end position="475"/>
    </location>
</feature>
<gene>
    <name evidence="5" type="primary">Aste57867_14875</name>
    <name evidence="4" type="ORF">As57867_014819</name>
    <name evidence="5" type="ORF">ASTE57867_14875</name>
</gene>
<dbReference type="PANTHER" id="PTHR22870:SF408">
    <property type="entry name" value="OS09G0560450 PROTEIN"/>
    <property type="match status" value="1"/>
</dbReference>
<dbReference type="AlphaFoldDB" id="A0A485L3J9"/>
<organism evidence="5 6">
    <name type="scientific">Aphanomyces stellatus</name>
    <dbReference type="NCBI Taxonomy" id="120398"/>
    <lineage>
        <taxon>Eukaryota</taxon>
        <taxon>Sar</taxon>
        <taxon>Stramenopiles</taxon>
        <taxon>Oomycota</taxon>
        <taxon>Saprolegniomycetes</taxon>
        <taxon>Saprolegniales</taxon>
        <taxon>Verrucalvaceae</taxon>
        <taxon>Aphanomyces</taxon>
    </lineage>
</organism>
<keyword evidence="6" id="KW-1185">Reference proteome</keyword>
<feature type="region of interest" description="Disordered" evidence="3">
    <location>
        <begin position="141"/>
        <end position="174"/>
    </location>
</feature>
<dbReference type="InterPro" id="IPR009091">
    <property type="entry name" value="RCC1/BLIP-II"/>
</dbReference>
<feature type="repeat" description="RCC1" evidence="2">
    <location>
        <begin position="571"/>
        <end position="622"/>
    </location>
</feature>
<evidence type="ECO:0000313" key="6">
    <source>
        <dbReference type="Proteomes" id="UP000332933"/>
    </source>
</evidence>
<feature type="repeat" description="RCC1" evidence="2">
    <location>
        <begin position="518"/>
        <end position="570"/>
    </location>
</feature>
<dbReference type="Gene3D" id="2.130.10.30">
    <property type="entry name" value="Regulator of chromosome condensation 1/beta-lactamase-inhibitor protein II"/>
    <property type="match status" value="1"/>
</dbReference>
<evidence type="ECO:0000313" key="5">
    <source>
        <dbReference type="EMBL" id="VFT91692.1"/>
    </source>
</evidence>
<dbReference type="PANTHER" id="PTHR22870">
    <property type="entry name" value="REGULATOR OF CHROMOSOME CONDENSATION"/>
    <property type="match status" value="1"/>
</dbReference>
<protein>
    <submittedName>
        <fullName evidence="5">Aste57867_14875 protein</fullName>
    </submittedName>
</protein>
<sequence>MIKGSKGAPLVTTADAAQLDEIGDLFDQIMHKELGCVTSTEMAAILPYAAGAAKADVQRLIDEMATKKLALNKKQFVRFVAKKTYGAWNAHMEQLENAPLAHVIVSMKRRKHLVQFSNFYLSKGVAGAELVVPVETDNRRGKASNLAARLDGTSAPHASRRKHQHRDAVHETSAAHAATAAAAAVAASGTTDKSRLTKDQLHEQWMWVRPPPQRGHNHSQSQRKSLVQQCRVFKTAYQHVYAIVFNVGTHALERHCIYLTYDVLICTDFQDQEYRKPYVRLYSSRYFCIAMAPDRDHQVIASSAYMGQLYHDRKQSCHGPAPDMQLAMYFLSPDRHAKATNAPMSYPAALPLATSDRPLWTEPIPLFHDVRADFVSCTYGNLNFVNAGRLYEWGLGPVLVTPKHVKPMYNPTHKSLHPVCFYPTLDDVHHVDPSPYQIAPRHFHKAIHEYSMWISRNPPPDQHSNDNNNSHDDSQSTACAIWADAKIRMGPHQIQRSLSDMQSVVSGGYFYAAIARNGELYVWGKGEFGRLATAAPDSGFLATPQKLHGFKHPIRIVACGAMHVLCADSHGHVYSWGGNLHGQLGTGLTDDTKQPDSIAFLRDKRAIDVVAGDDHSLVLTDVGDVYSFGNNWCGQLGQGNPTTLFSPIPAHVNFPQQHADPIYMIRSIGVTCAAVSVTGSVFQWGLCAVPLCGLVSRYDPQLLKYETISCVTDPRHVGVPTTDANHVVTSLALSAGCVVLGISTTGTYDAFYTHANDIDVEVPSPHVA</sequence>
<dbReference type="InterPro" id="IPR000408">
    <property type="entry name" value="Reg_chr_condens"/>
</dbReference>
<dbReference type="PROSITE" id="PS50012">
    <property type="entry name" value="RCC1_3"/>
    <property type="match status" value="2"/>
</dbReference>
<dbReference type="SUPFAM" id="SSF50985">
    <property type="entry name" value="RCC1/BLIP-II"/>
    <property type="match status" value="1"/>
</dbReference>
<accession>A0A485L3J9</accession>
<proteinExistence type="predicted"/>
<reference evidence="5 6" key="1">
    <citation type="submission" date="2019-03" db="EMBL/GenBank/DDBJ databases">
        <authorList>
            <person name="Gaulin E."/>
            <person name="Dumas B."/>
        </authorList>
    </citation>
    <scope>NUCLEOTIDE SEQUENCE [LARGE SCALE GENOMIC DNA]</scope>
    <source>
        <strain evidence="5">CBS 568.67</strain>
    </source>
</reference>
<evidence type="ECO:0000256" key="3">
    <source>
        <dbReference type="SAM" id="MobiDB-lite"/>
    </source>
</evidence>
<evidence type="ECO:0000256" key="1">
    <source>
        <dbReference type="ARBA" id="ARBA00022737"/>
    </source>
</evidence>
<evidence type="ECO:0000313" key="4">
    <source>
        <dbReference type="EMBL" id="KAF0694239.1"/>
    </source>
</evidence>
<reference evidence="4" key="2">
    <citation type="submission" date="2019-06" db="EMBL/GenBank/DDBJ databases">
        <title>Genomics analysis of Aphanomyces spp. identifies a new class of oomycete effector associated with host adaptation.</title>
        <authorList>
            <person name="Gaulin E."/>
        </authorList>
    </citation>
    <scope>NUCLEOTIDE SEQUENCE</scope>
    <source>
        <strain evidence="4">CBS 578.67</strain>
    </source>
</reference>